<evidence type="ECO:0000313" key="2">
    <source>
        <dbReference type="Proteomes" id="UP001242480"/>
    </source>
</evidence>
<reference evidence="1 2" key="1">
    <citation type="submission" date="2023-07" db="EMBL/GenBank/DDBJ databases">
        <title>Genomic Encyclopedia of Type Strains, Phase IV (KMG-IV): sequencing the most valuable type-strain genomes for metagenomic binning, comparative biology and taxonomic classification.</title>
        <authorList>
            <person name="Goeker M."/>
        </authorList>
    </citation>
    <scope>NUCLEOTIDE SEQUENCE [LARGE SCALE GENOMIC DNA]</scope>
    <source>
        <strain evidence="1 2">DSM 19619</strain>
    </source>
</reference>
<evidence type="ECO:0000313" key="1">
    <source>
        <dbReference type="EMBL" id="MDQ0475024.1"/>
    </source>
</evidence>
<dbReference type="Proteomes" id="UP001242480">
    <property type="component" value="Unassembled WGS sequence"/>
</dbReference>
<dbReference type="EMBL" id="JAUSVX010000029">
    <property type="protein sequence ID" value="MDQ0475024.1"/>
    <property type="molecule type" value="Genomic_DNA"/>
</dbReference>
<accession>A0ABU0JL64</accession>
<dbReference type="RefSeq" id="WP_307285633.1">
    <property type="nucleotide sequence ID" value="NZ_JAUSVX010000029.1"/>
</dbReference>
<protein>
    <submittedName>
        <fullName evidence="1">Uncharacterized protein</fullName>
    </submittedName>
</protein>
<sequence length="95" mass="9795">MAYSVSAPPSLVWHDIGNQGPARWTLRGSDAVTAVRLSGYVSNAVALGMKKGDLVEYTKTDATPIATQLMIVSAINANGSADLSDGLAVTATNSD</sequence>
<comment type="caution">
    <text evidence="1">The sequence shown here is derived from an EMBL/GenBank/DDBJ whole genome shotgun (WGS) entry which is preliminary data.</text>
</comment>
<name>A0ABU0JL64_9HYPH</name>
<keyword evidence="2" id="KW-1185">Reference proteome</keyword>
<gene>
    <name evidence="1" type="ORF">QO011_008066</name>
</gene>
<organism evidence="1 2">
    <name type="scientific">Labrys wisconsinensis</name>
    <dbReference type="NCBI Taxonomy" id="425677"/>
    <lineage>
        <taxon>Bacteria</taxon>
        <taxon>Pseudomonadati</taxon>
        <taxon>Pseudomonadota</taxon>
        <taxon>Alphaproteobacteria</taxon>
        <taxon>Hyphomicrobiales</taxon>
        <taxon>Xanthobacteraceae</taxon>
        <taxon>Labrys</taxon>
    </lineage>
</organism>
<proteinExistence type="predicted"/>